<dbReference type="GO" id="GO:0051539">
    <property type="term" value="F:4 iron, 4 sulfur cluster binding"/>
    <property type="evidence" value="ECO:0007669"/>
    <property type="project" value="UniProtKB-KW"/>
</dbReference>
<evidence type="ECO:0000256" key="2">
    <source>
        <dbReference type="ARBA" id="ARBA00009173"/>
    </source>
</evidence>
<reference evidence="8 9" key="1">
    <citation type="submission" date="2018-12" db="EMBL/GenBank/DDBJ databases">
        <title>The complete genome of the methanogenic archaea of the candidate phylum Verstraetearchaeota, obtained from the metagenome of underground thermal water.</title>
        <authorList>
            <person name="Kadnikov V.V."/>
            <person name="Mardanov A.V."/>
            <person name="Beletsky A.V."/>
            <person name="Karnachuk O.V."/>
            <person name="Ravin N.V."/>
        </authorList>
    </citation>
    <scope>NUCLEOTIDE SEQUENCE [LARGE SCALE GENOMIC DNA]</scope>
    <source>
        <strain evidence="8">Ch88</strain>
    </source>
</reference>
<evidence type="ECO:0000256" key="5">
    <source>
        <dbReference type="ARBA" id="ARBA00023004"/>
    </source>
</evidence>
<comment type="cofactor">
    <cofactor evidence="1">
        <name>[4Fe-4S] cluster</name>
        <dbReference type="ChEBI" id="CHEBI:49883"/>
    </cofactor>
</comment>
<keyword evidence="4" id="KW-0479">Metal-binding</keyword>
<dbReference type="PANTHER" id="PTHR42989:SF1">
    <property type="entry name" value="FORMATE HYDROGENLYASE SUBUNIT 7-RELATED"/>
    <property type="match status" value="1"/>
</dbReference>
<dbReference type="AlphaFoldDB" id="A0A3S4UFT4"/>
<keyword evidence="5" id="KW-0408">Iron</keyword>
<keyword evidence="3" id="KW-0004">4Fe-4S</keyword>
<dbReference type="Proteomes" id="UP000288215">
    <property type="component" value="Unassembled WGS sequence"/>
</dbReference>
<sequence length="149" mass="16061">MNLKATSRKNAIHVMVAYTGGCNGCDIEIVNAVLSPRYDVEQYRVLLTWNPREADVLIVSGVVAWQMVEPLKKIYDSIPEPKGVVAVGACAVNGNVYKNLVGDIGQNEEIWAPVETVIPVDVKVPGCAPRPEDVIAGVVKALPKILEAP</sequence>
<proteinExistence type="inferred from homology"/>
<evidence type="ECO:0000313" key="9">
    <source>
        <dbReference type="Proteomes" id="UP000288215"/>
    </source>
</evidence>
<dbReference type="SUPFAM" id="SSF56770">
    <property type="entry name" value="HydA/Nqo6-like"/>
    <property type="match status" value="1"/>
</dbReference>
<dbReference type="Pfam" id="PF01058">
    <property type="entry name" value="Oxidored_q6"/>
    <property type="match status" value="1"/>
</dbReference>
<organism evidence="8 9">
    <name type="scientific">Methanosuratincola subterraneus</name>
    <dbReference type="NCBI Taxonomy" id="2593994"/>
    <lineage>
        <taxon>Archaea</taxon>
        <taxon>Thermoproteota</taxon>
        <taxon>Methanosuratincolia</taxon>
        <taxon>Candidatus Methanomethylicales</taxon>
        <taxon>Candidatus Methanomethylicaceae</taxon>
        <taxon>Candidatus Methanosuratincola (ex Vanwonterghem et al. 2016)</taxon>
    </lineage>
</organism>
<accession>A0A3S4UFT4</accession>
<evidence type="ECO:0000256" key="4">
    <source>
        <dbReference type="ARBA" id="ARBA00022723"/>
    </source>
</evidence>
<dbReference type="PANTHER" id="PTHR42989">
    <property type="entry name" value="HYDROGENASE-4 COMPONENT I"/>
    <property type="match status" value="1"/>
</dbReference>
<evidence type="ECO:0000256" key="3">
    <source>
        <dbReference type="ARBA" id="ARBA00022485"/>
    </source>
</evidence>
<dbReference type="EMBL" id="RXGA01000003">
    <property type="protein sequence ID" value="RWX72926.1"/>
    <property type="molecule type" value="Genomic_DNA"/>
</dbReference>
<dbReference type="InterPro" id="IPR052375">
    <property type="entry name" value="Complex_I_20kDa-like"/>
</dbReference>
<evidence type="ECO:0000256" key="6">
    <source>
        <dbReference type="ARBA" id="ARBA00023014"/>
    </source>
</evidence>
<comment type="similarity">
    <text evidence="2">Belongs to the complex I 20 kDa subunit family.</text>
</comment>
<keyword evidence="6" id="KW-0411">Iron-sulfur</keyword>
<dbReference type="InterPro" id="IPR006137">
    <property type="entry name" value="NADH_UbQ_OxRdtase-like_20kDa"/>
</dbReference>
<comment type="caution">
    <text evidence="8">The sequence shown here is derived from an EMBL/GenBank/DDBJ whole genome shotgun (WGS) entry which is preliminary data.</text>
</comment>
<dbReference type="Gene3D" id="3.40.50.12280">
    <property type="match status" value="1"/>
</dbReference>
<evidence type="ECO:0000259" key="7">
    <source>
        <dbReference type="Pfam" id="PF01058"/>
    </source>
</evidence>
<gene>
    <name evidence="8" type="ORF">Metus_0900</name>
</gene>
<evidence type="ECO:0000313" key="8">
    <source>
        <dbReference type="EMBL" id="RWX72926.1"/>
    </source>
</evidence>
<dbReference type="GO" id="GO:0046872">
    <property type="term" value="F:metal ion binding"/>
    <property type="evidence" value="ECO:0007669"/>
    <property type="project" value="UniProtKB-KW"/>
</dbReference>
<feature type="domain" description="NADH:ubiquinone oxidoreductase-like 20kDa subunit" evidence="7">
    <location>
        <begin position="22"/>
        <end position="140"/>
    </location>
</feature>
<evidence type="ECO:0000256" key="1">
    <source>
        <dbReference type="ARBA" id="ARBA00001966"/>
    </source>
</evidence>
<name>A0A3S4UFT4_METS7</name>
<protein>
    <submittedName>
        <fullName evidence="8">Energy conserving hydrogenase Ehb small subunit (Protein M)</fullName>
    </submittedName>
</protein>